<reference evidence="2 3" key="1">
    <citation type="submission" date="2017-05" db="EMBL/GenBank/DDBJ databases">
        <title>The complete genome sequence of Deinococcus ficus isolated from the rhizosphere of the Ficus religiosa L. in Taiwan.</title>
        <authorList>
            <person name="Wu K.-M."/>
            <person name="Liao T.-L."/>
            <person name="Liu Y.-M."/>
            <person name="Young C.-C."/>
            <person name="Tsai S.-F."/>
        </authorList>
    </citation>
    <scope>NUCLEOTIDE SEQUENCE [LARGE SCALE GENOMIC DNA]</scope>
    <source>
        <strain evidence="2 3">CC-FR2-10</strain>
    </source>
</reference>
<dbReference type="Gene3D" id="1.10.10.10">
    <property type="entry name" value="Winged helix-like DNA-binding domain superfamily/Winged helix DNA-binding domain"/>
    <property type="match status" value="1"/>
</dbReference>
<accession>A0A221SVW3</accession>
<sequence>MPKLTPLEAQAWRGLLQTHQRLWNTLDRELQDETGLNLAAYELLLTLEEGPDTGLRMTELAHALGYSLGGLTRLADKLQALNLITRERCETDGRGYQVTLTPHGAQRLKRLHVTHLNRVRALFLNRVTPEEQQVLASIWTRLQEEPA</sequence>
<dbReference type="Pfam" id="PF12802">
    <property type="entry name" value="MarR_2"/>
    <property type="match status" value="1"/>
</dbReference>
<dbReference type="RefSeq" id="WP_027462649.1">
    <property type="nucleotide sequence ID" value="NZ_CP021081.1"/>
</dbReference>
<feature type="domain" description="HTH marR-type" evidence="1">
    <location>
        <begin position="8"/>
        <end position="144"/>
    </location>
</feature>
<dbReference type="KEGG" id="dfc:DFI_06915"/>
<dbReference type="SMART" id="SM00347">
    <property type="entry name" value="HTH_MARR"/>
    <property type="match status" value="1"/>
</dbReference>
<dbReference type="GO" id="GO:0003700">
    <property type="term" value="F:DNA-binding transcription factor activity"/>
    <property type="evidence" value="ECO:0007669"/>
    <property type="project" value="InterPro"/>
</dbReference>
<dbReference type="PANTHER" id="PTHR33164:SF99">
    <property type="entry name" value="MARR FAMILY REGULATORY PROTEIN"/>
    <property type="match status" value="1"/>
</dbReference>
<dbReference type="InterPro" id="IPR036388">
    <property type="entry name" value="WH-like_DNA-bd_sf"/>
</dbReference>
<dbReference type="PROSITE" id="PS50995">
    <property type="entry name" value="HTH_MARR_2"/>
    <property type="match status" value="1"/>
</dbReference>
<dbReference type="GO" id="GO:0006950">
    <property type="term" value="P:response to stress"/>
    <property type="evidence" value="ECO:0007669"/>
    <property type="project" value="TreeGrafter"/>
</dbReference>
<dbReference type="InterPro" id="IPR000835">
    <property type="entry name" value="HTH_MarR-typ"/>
</dbReference>
<keyword evidence="3" id="KW-1185">Reference proteome</keyword>
<proteinExistence type="predicted"/>
<dbReference type="PANTHER" id="PTHR33164">
    <property type="entry name" value="TRANSCRIPTIONAL REGULATOR, MARR FAMILY"/>
    <property type="match status" value="1"/>
</dbReference>
<dbReference type="Proteomes" id="UP000259030">
    <property type="component" value="Chromosome"/>
</dbReference>
<organism evidence="2 3">
    <name type="scientific">Deinococcus ficus</name>
    <dbReference type="NCBI Taxonomy" id="317577"/>
    <lineage>
        <taxon>Bacteria</taxon>
        <taxon>Thermotogati</taxon>
        <taxon>Deinococcota</taxon>
        <taxon>Deinococci</taxon>
        <taxon>Deinococcales</taxon>
        <taxon>Deinococcaceae</taxon>
        <taxon>Deinococcus</taxon>
    </lineage>
</organism>
<name>A0A221SVW3_9DEIO</name>
<gene>
    <name evidence="2" type="ORF">DFI_06915</name>
</gene>
<dbReference type="PRINTS" id="PR00598">
    <property type="entry name" value="HTHMARR"/>
</dbReference>
<dbReference type="InterPro" id="IPR039422">
    <property type="entry name" value="MarR/SlyA-like"/>
</dbReference>
<evidence type="ECO:0000259" key="1">
    <source>
        <dbReference type="PROSITE" id="PS50995"/>
    </source>
</evidence>
<dbReference type="AlphaFoldDB" id="A0A221SVW3"/>
<protein>
    <submittedName>
        <fullName evidence="2">MarR family transcriptional regulator</fullName>
    </submittedName>
</protein>
<dbReference type="EMBL" id="CP021081">
    <property type="protein sequence ID" value="ASN80768.1"/>
    <property type="molecule type" value="Genomic_DNA"/>
</dbReference>
<dbReference type="SUPFAM" id="SSF46785">
    <property type="entry name" value="Winged helix' DNA-binding domain"/>
    <property type="match status" value="1"/>
</dbReference>
<dbReference type="InterPro" id="IPR036390">
    <property type="entry name" value="WH_DNA-bd_sf"/>
</dbReference>
<evidence type="ECO:0000313" key="3">
    <source>
        <dbReference type="Proteomes" id="UP000259030"/>
    </source>
</evidence>
<dbReference type="STRING" id="317577.GCA_000419625_02534"/>
<evidence type="ECO:0000313" key="2">
    <source>
        <dbReference type="EMBL" id="ASN80768.1"/>
    </source>
</evidence>